<dbReference type="eggNOG" id="COG2346">
    <property type="taxonomic scope" value="Bacteria"/>
</dbReference>
<feature type="binding site" description="distal binding residue" evidence="8">
    <location>
        <position position="72"/>
    </location>
    <ligand>
        <name>heme</name>
        <dbReference type="ChEBI" id="CHEBI:30413"/>
    </ligand>
    <ligandPart>
        <name>Fe</name>
        <dbReference type="ChEBI" id="CHEBI:18248"/>
    </ligandPart>
</feature>
<dbReference type="STRING" id="649638.Trad_1797"/>
<dbReference type="RefSeq" id="WP_013178281.1">
    <property type="nucleotide sequence ID" value="NC_014221.1"/>
</dbReference>
<evidence type="ECO:0000313" key="9">
    <source>
        <dbReference type="EMBL" id="ADI14915.1"/>
    </source>
</evidence>
<evidence type="ECO:0000256" key="2">
    <source>
        <dbReference type="ARBA" id="ARBA00022448"/>
    </source>
</evidence>
<evidence type="ECO:0000256" key="7">
    <source>
        <dbReference type="PIRSR" id="PIRSR002030-1"/>
    </source>
</evidence>
<dbReference type="Proteomes" id="UP000000379">
    <property type="component" value="Chromosome"/>
</dbReference>
<dbReference type="EMBL" id="CP002049">
    <property type="protein sequence ID" value="ADI14915.1"/>
    <property type="molecule type" value="Genomic_DNA"/>
</dbReference>
<keyword evidence="4 6" id="KW-0479">Metal-binding</keyword>
<name>D7CQD1_TRURR</name>
<evidence type="ECO:0000256" key="1">
    <source>
        <dbReference type="ARBA" id="ARBA00009660"/>
    </source>
</evidence>
<evidence type="ECO:0000256" key="6">
    <source>
        <dbReference type="PIRNR" id="PIRNR002030"/>
    </source>
</evidence>
<evidence type="ECO:0000256" key="5">
    <source>
        <dbReference type="ARBA" id="ARBA00023004"/>
    </source>
</evidence>
<reference evidence="9 10" key="2">
    <citation type="journal article" date="2011" name="Stand. Genomic Sci.">
        <title>Complete genome sequence of Truepera radiovictrix type strain (RQ-24).</title>
        <authorList>
            <person name="Ivanova N."/>
            <person name="Rohde C."/>
            <person name="Munk C."/>
            <person name="Nolan M."/>
            <person name="Lucas S."/>
            <person name="Del Rio T.G."/>
            <person name="Tice H."/>
            <person name="Deshpande S."/>
            <person name="Cheng J.F."/>
            <person name="Tapia R."/>
            <person name="Han C."/>
            <person name="Goodwin L."/>
            <person name="Pitluck S."/>
            <person name="Liolios K."/>
            <person name="Mavromatis K."/>
            <person name="Mikhailova N."/>
            <person name="Pati A."/>
            <person name="Chen A."/>
            <person name="Palaniappan K."/>
            <person name="Land M."/>
            <person name="Hauser L."/>
            <person name="Chang Y.J."/>
            <person name="Jeffries C.D."/>
            <person name="Brambilla E."/>
            <person name="Rohde M."/>
            <person name="Goker M."/>
            <person name="Tindall B.J."/>
            <person name="Woyke T."/>
            <person name="Bristow J."/>
            <person name="Eisen J.A."/>
            <person name="Markowitz V."/>
            <person name="Hugenholtz P."/>
            <person name="Kyrpides N.C."/>
            <person name="Klenk H.P."/>
            <person name="Lapidus A."/>
        </authorList>
    </citation>
    <scope>NUCLEOTIDE SEQUENCE [LARGE SCALE GENOMIC DNA]</scope>
    <source>
        <strain evidence="10">DSM 17093 / CIP 108686 / LMG 22925 / RQ-24</strain>
    </source>
</reference>
<dbReference type="InterPro" id="IPR016339">
    <property type="entry name" value="Hemoglobin_trunc_I"/>
</dbReference>
<keyword evidence="10" id="KW-1185">Reference proteome</keyword>
<dbReference type="AlphaFoldDB" id="D7CQD1"/>
<comment type="cofactor">
    <cofactor evidence="7">
        <name>heme</name>
        <dbReference type="ChEBI" id="CHEBI:30413"/>
    </cofactor>
    <text evidence="7">Binds 1 heme group per subunit.</text>
</comment>
<evidence type="ECO:0000256" key="4">
    <source>
        <dbReference type="ARBA" id="ARBA00022723"/>
    </source>
</evidence>
<reference evidence="10" key="1">
    <citation type="submission" date="2010-05" db="EMBL/GenBank/DDBJ databases">
        <title>The complete genome of Truepera radiovictris DSM 17093.</title>
        <authorList>
            <consortium name="US DOE Joint Genome Institute (JGI-PGF)"/>
            <person name="Lucas S."/>
            <person name="Copeland A."/>
            <person name="Lapidus A."/>
            <person name="Glavina del Rio T."/>
            <person name="Dalin E."/>
            <person name="Tice H."/>
            <person name="Bruce D."/>
            <person name="Goodwin L."/>
            <person name="Pitluck S."/>
            <person name="Kyrpides N."/>
            <person name="Mavromatis K."/>
            <person name="Ovchinnikova G."/>
            <person name="Munk A.C."/>
            <person name="Detter J.C."/>
            <person name="Han C."/>
            <person name="Tapia R."/>
            <person name="Land M."/>
            <person name="Hauser L."/>
            <person name="Markowitz V."/>
            <person name="Cheng J.-F."/>
            <person name="Hugenholtz P."/>
            <person name="Woyke T."/>
            <person name="Wu D."/>
            <person name="Tindall B."/>
            <person name="Pomrenke H.G."/>
            <person name="Brambilla E."/>
            <person name="Klenk H.-P."/>
            <person name="Eisen J.A."/>
        </authorList>
    </citation>
    <scope>NUCLEOTIDE SEQUENCE [LARGE SCALE GENOMIC DNA]</scope>
    <source>
        <strain evidence="10">DSM 17093 / CIP 108686 / LMG 22925 / RQ-24</strain>
    </source>
</reference>
<dbReference type="KEGG" id="tra:Trad_1797"/>
<evidence type="ECO:0000256" key="3">
    <source>
        <dbReference type="ARBA" id="ARBA00022617"/>
    </source>
</evidence>
<accession>D7CQD1</accession>
<dbReference type="GO" id="GO:0020037">
    <property type="term" value="F:heme binding"/>
    <property type="evidence" value="ECO:0007669"/>
    <property type="project" value="InterPro"/>
</dbReference>
<keyword evidence="5 6" id="KW-0408">Iron</keyword>
<dbReference type="CDD" id="cd00454">
    <property type="entry name" value="TrHb1_N"/>
    <property type="match status" value="1"/>
</dbReference>
<dbReference type="InterPro" id="IPR001486">
    <property type="entry name" value="Hemoglobin_trunc"/>
</dbReference>
<dbReference type="GO" id="GO:0019825">
    <property type="term" value="F:oxygen binding"/>
    <property type="evidence" value="ECO:0007669"/>
    <property type="project" value="InterPro"/>
</dbReference>
<dbReference type="SUPFAM" id="SSF46458">
    <property type="entry name" value="Globin-like"/>
    <property type="match status" value="1"/>
</dbReference>
<organism evidence="9 10">
    <name type="scientific">Truepera radiovictrix (strain DSM 17093 / CIP 108686 / LMG 22925 / RQ-24)</name>
    <dbReference type="NCBI Taxonomy" id="649638"/>
    <lineage>
        <taxon>Bacteria</taxon>
        <taxon>Thermotogati</taxon>
        <taxon>Deinococcota</taxon>
        <taxon>Deinococci</taxon>
        <taxon>Trueperales</taxon>
        <taxon>Trueperaceae</taxon>
        <taxon>Truepera</taxon>
    </lineage>
</organism>
<gene>
    <name evidence="9" type="ordered locus">Trad_1797</name>
</gene>
<proteinExistence type="inferred from homology"/>
<dbReference type="GO" id="GO:0046872">
    <property type="term" value="F:metal ion binding"/>
    <property type="evidence" value="ECO:0007669"/>
    <property type="project" value="UniProtKB-UniRule"/>
</dbReference>
<evidence type="ECO:0000256" key="8">
    <source>
        <dbReference type="PIRSR" id="PIRSR601486-1"/>
    </source>
</evidence>
<evidence type="ECO:0000313" key="10">
    <source>
        <dbReference type="Proteomes" id="UP000000379"/>
    </source>
</evidence>
<dbReference type="Pfam" id="PF01152">
    <property type="entry name" value="Bac_globin"/>
    <property type="match status" value="1"/>
</dbReference>
<keyword evidence="6" id="KW-0561">Oxygen transport</keyword>
<comment type="similarity">
    <text evidence="1 6">Belongs to the truncated hemoglobin family. Group I subfamily.</text>
</comment>
<protein>
    <recommendedName>
        <fullName evidence="6">Group 1 truncated hemoglobin</fullName>
    </recommendedName>
</protein>
<dbReference type="Gene3D" id="1.10.490.10">
    <property type="entry name" value="Globins"/>
    <property type="match status" value="1"/>
</dbReference>
<feature type="binding site" description="proximal binding residue" evidence="7">
    <location>
        <position position="72"/>
    </location>
    <ligand>
        <name>heme</name>
        <dbReference type="ChEBI" id="CHEBI:30413"/>
    </ligand>
    <ligandPart>
        <name>Fe</name>
        <dbReference type="ChEBI" id="CHEBI:18248"/>
    </ligandPart>
</feature>
<dbReference type="InterPro" id="IPR012292">
    <property type="entry name" value="Globin/Proto"/>
</dbReference>
<dbReference type="PIRSF" id="PIRSF002030">
    <property type="entry name" value="Globin_Protozoa/Cyanobacteria"/>
    <property type="match status" value="1"/>
</dbReference>
<sequence>MSSRSLYDELGGERAIEGMVEEFYDRVLADPGLHPFFVGVEMDKLRRMQREFFSAALGGPVRYTGVPLAYAHHGRGISREHFARFVGILLETLRAHGVGEEAALAIIGRLNTYTDEIVGGHGVTG</sequence>
<keyword evidence="3 6" id="KW-0349">Heme</keyword>
<dbReference type="InterPro" id="IPR009050">
    <property type="entry name" value="Globin-like_sf"/>
</dbReference>
<dbReference type="HOGENOM" id="CLU_103526_2_1_0"/>
<dbReference type="GO" id="GO:0005344">
    <property type="term" value="F:oxygen carrier activity"/>
    <property type="evidence" value="ECO:0007669"/>
    <property type="project" value="UniProtKB-UniRule"/>
</dbReference>
<keyword evidence="2 6" id="KW-0813">Transport</keyword>